<organism evidence="1 2">
    <name type="scientific">Acinetobacter bohemicus</name>
    <dbReference type="NCBI Taxonomy" id="1435036"/>
    <lineage>
        <taxon>Bacteria</taxon>
        <taxon>Pseudomonadati</taxon>
        <taxon>Pseudomonadota</taxon>
        <taxon>Gammaproteobacteria</taxon>
        <taxon>Moraxellales</taxon>
        <taxon>Moraxellaceae</taxon>
        <taxon>Acinetobacter</taxon>
    </lineage>
</organism>
<keyword evidence="2" id="KW-1185">Reference proteome</keyword>
<gene>
    <name evidence="1" type="ORF">SAMN05444586_103411</name>
</gene>
<evidence type="ECO:0000313" key="1">
    <source>
        <dbReference type="EMBL" id="SFT18016.1"/>
    </source>
</evidence>
<evidence type="ECO:0008006" key="3">
    <source>
        <dbReference type="Google" id="ProtNLM"/>
    </source>
</evidence>
<dbReference type="EMBL" id="FOZU01000034">
    <property type="protein sequence ID" value="SFT18016.1"/>
    <property type="molecule type" value="Genomic_DNA"/>
</dbReference>
<reference evidence="2" key="1">
    <citation type="submission" date="2016-10" db="EMBL/GenBank/DDBJ databases">
        <authorList>
            <person name="Varghese N."/>
            <person name="Submissions S."/>
        </authorList>
    </citation>
    <scope>NUCLEOTIDE SEQUENCE [LARGE SCALE GENOMIC DNA]</scope>
    <source>
        <strain evidence="2">ANC 5076</strain>
    </source>
</reference>
<protein>
    <recommendedName>
        <fullName evidence="3">DUF2799 domain-containing protein</fullName>
    </recommendedName>
</protein>
<dbReference type="AlphaFoldDB" id="A0A1I6VWB8"/>
<evidence type="ECO:0000313" key="2">
    <source>
        <dbReference type="Proteomes" id="UP000182827"/>
    </source>
</evidence>
<name>A0A1I6VWB8_9GAMM</name>
<accession>A0A1I6VWB8</accession>
<dbReference type="Pfam" id="PF10973">
    <property type="entry name" value="DUF2799"/>
    <property type="match status" value="1"/>
</dbReference>
<sequence length="173" mass="20342">MVMFLTGCSSMSVEQCHTAQWFSVGEIDGSSGHVSRIDRYFKACQKAGIQPNQQLYQQGYQRGLSYYCTAENIFDQALKGLGSYSVCPLEKRSQLKPYYDVASDYYNAKKQQDDLLDNLERYRTALFDDKTSPENRDKYRKLIQELRIKQDRVEFNYYEADRKLERFKRQNGL</sequence>
<proteinExistence type="predicted"/>
<dbReference type="Proteomes" id="UP000182827">
    <property type="component" value="Unassembled WGS sequence"/>
</dbReference>
<dbReference type="InterPro" id="IPR021242">
    <property type="entry name" value="DUF2799"/>
</dbReference>